<dbReference type="KEGG" id="lel:PVL30_004140"/>
<protein>
    <recommendedName>
        <fullName evidence="13">Calnexin</fullName>
    </recommendedName>
</protein>
<dbReference type="HOGENOM" id="CLU_018224_1_2_1"/>
<dbReference type="PANTHER" id="PTHR11073">
    <property type="entry name" value="CALRETICULIN AND CALNEXIN"/>
    <property type="match status" value="1"/>
</dbReference>
<evidence type="ECO:0000256" key="8">
    <source>
        <dbReference type="PIRSR" id="PIRSR601580-3"/>
    </source>
</evidence>
<evidence type="ECO:0000256" key="2">
    <source>
        <dbReference type="ARBA" id="ARBA00010983"/>
    </source>
</evidence>
<organism evidence="11 12">
    <name type="scientific">Lodderomyces elongisporus (strain ATCC 11503 / CBS 2605 / JCM 1781 / NBRC 1676 / NRRL YB-4239)</name>
    <name type="common">Yeast</name>
    <name type="synonym">Saccharomyces elongisporus</name>
    <dbReference type="NCBI Taxonomy" id="379508"/>
    <lineage>
        <taxon>Eukaryota</taxon>
        <taxon>Fungi</taxon>
        <taxon>Dikarya</taxon>
        <taxon>Ascomycota</taxon>
        <taxon>Saccharomycotina</taxon>
        <taxon>Pichiomycetes</taxon>
        <taxon>Debaryomycetaceae</taxon>
        <taxon>Candida/Lodderomyces clade</taxon>
        <taxon>Lodderomyces</taxon>
    </lineage>
</organism>
<feature type="compositionally biased region" description="Basic and acidic residues" evidence="10">
    <location>
        <begin position="324"/>
        <end position="338"/>
    </location>
</feature>
<reference evidence="11 12" key="1">
    <citation type="journal article" date="2009" name="Nature">
        <title>Evolution of pathogenicity and sexual reproduction in eight Candida genomes.</title>
        <authorList>
            <person name="Butler G."/>
            <person name="Rasmussen M.D."/>
            <person name="Lin M.F."/>
            <person name="Santos M.A."/>
            <person name="Sakthikumar S."/>
            <person name="Munro C.A."/>
            <person name="Rheinbay E."/>
            <person name="Grabherr M."/>
            <person name="Forche A."/>
            <person name="Reedy J.L."/>
            <person name="Agrafioti I."/>
            <person name="Arnaud M.B."/>
            <person name="Bates S."/>
            <person name="Brown A.J."/>
            <person name="Brunke S."/>
            <person name="Costanzo M.C."/>
            <person name="Fitzpatrick D.A."/>
            <person name="de Groot P.W."/>
            <person name="Harris D."/>
            <person name="Hoyer L.L."/>
            <person name="Hube B."/>
            <person name="Klis F.M."/>
            <person name="Kodira C."/>
            <person name="Lennard N."/>
            <person name="Logue M.E."/>
            <person name="Martin R."/>
            <person name="Neiman A.M."/>
            <person name="Nikolaou E."/>
            <person name="Quail M.A."/>
            <person name="Quinn J."/>
            <person name="Santos M.C."/>
            <person name="Schmitzberger F.F."/>
            <person name="Sherlock G."/>
            <person name="Shah P."/>
            <person name="Silverstein K.A."/>
            <person name="Skrzypek M.S."/>
            <person name="Soll D."/>
            <person name="Staggs R."/>
            <person name="Stansfield I."/>
            <person name="Stumpf M.P."/>
            <person name="Sudbery P.E."/>
            <person name="Srikantha T."/>
            <person name="Zeng Q."/>
            <person name="Berman J."/>
            <person name="Berriman M."/>
            <person name="Heitman J."/>
            <person name="Gow N.A."/>
            <person name="Lorenz M.C."/>
            <person name="Birren B.W."/>
            <person name="Kellis M."/>
            <person name="Cuomo C.A."/>
        </authorList>
    </citation>
    <scope>NUCLEOTIDE SEQUENCE [LARGE SCALE GENOMIC DNA]</scope>
    <source>
        <strain evidence="12">ATCC 11503 / BCRC 21390 / CBS 2605 / JCM 1781 / NBRC 1676 / NRRL YB-4239</strain>
    </source>
</reference>
<evidence type="ECO:0000256" key="9">
    <source>
        <dbReference type="RuleBase" id="RU362126"/>
    </source>
</evidence>
<dbReference type="GO" id="GO:0005509">
    <property type="term" value="F:calcium ion binding"/>
    <property type="evidence" value="ECO:0007669"/>
    <property type="project" value="InterPro"/>
</dbReference>
<proteinExistence type="inferred from homology"/>
<dbReference type="AlphaFoldDB" id="A5E484"/>
<evidence type="ECO:0000313" key="11">
    <source>
        <dbReference type="EMBL" id="EDK46242.1"/>
    </source>
</evidence>
<dbReference type="Pfam" id="PF00262">
    <property type="entry name" value="Calreticulin"/>
    <property type="match status" value="2"/>
</dbReference>
<comment type="similarity">
    <text evidence="2 9">Belongs to the calreticulin family.</text>
</comment>
<keyword evidence="4 9" id="KW-0256">Endoplasmic reticulum</keyword>
<feature type="chain" id="PRO_5005121631" description="Calnexin" evidence="9">
    <location>
        <begin position="20"/>
        <end position="648"/>
    </location>
</feature>
<keyword evidence="8" id="KW-1015">Disulfide bond</keyword>
<accession>A5E484</accession>
<name>A5E484_LODEL</name>
<keyword evidence="12" id="KW-1185">Reference proteome</keyword>
<evidence type="ECO:0000256" key="4">
    <source>
        <dbReference type="ARBA" id="ARBA00022824"/>
    </source>
</evidence>
<evidence type="ECO:0000313" key="12">
    <source>
        <dbReference type="Proteomes" id="UP000001996"/>
    </source>
</evidence>
<evidence type="ECO:0008006" key="13">
    <source>
        <dbReference type="Google" id="ProtNLM"/>
    </source>
</evidence>
<comment type="subcellular location">
    <subcellularLocation>
        <location evidence="1">Endoplasmic reticulum membrane</location>
        <topology evidence="1">Single-pass membrane protein</topology>
    </subcellularLocation>
</comment>
<gene>
    <name evidence="11" type="ORF">LELG_04423</name>
</gene>
<evidence type="ECO:0000256" key="10">
    <source>
        <dbReference type="SAM" id="MobiDB-lite"/>
    </source>
</evidence>
<evidence type="ECO:0000256" key="5">
    <source>
        <dbReference type="ARBA" id="ARBA00022989"/>
    </source>
</evidence>
<dbReference type="PANTHER" id="PTHR11073:SF1">
    <property type="entry name" value="CALNEXIN 14D-RELATED"/>
    <property type="match status" value="1"/>
</dbReference>
<dbReference type="GO" id="GO:0051082">
    <property type="term" value="F:unfolded protein binding"/>
    <property type="evidence" value="ECO:0007669"/>
    <property type="project" value="InterPro"/>
</dbReference>
<keyword evidence="5 9" id="KW-1133">Transmembrane helix</keyword>
<dbReference type="eggNOG" id="KOG0675">
    <property type="taxonomic scope" value="Eukaryota"/>
</dbReference>
<evidence type="ECO:0000256" key="6">
    <source>
        <dbReference type="ARBA" id="ARBA00023136"/>
    </source>
</evidence>
<dbReference type="OrthoDB" id="1938156at2759"/>
<dbReference type="InterPro" id="IPR009033">
    <property type="entry name" value="Calreticulin/calnexin_P_dom_sf"/>
</dbReference>
<dbReference type="GO" id="GO:0006457">
    <property type="term" value="P:protein folding"/>
    <property type="evidence" value="ECO:0007669"/>
    <property type="project" value="InterPro"/>
</dbReference>
<feature type="disulfide bond" evidence="8">
    <location>
        <begin position="163"/>
        <end position="202"/>
    </location>
</feature>
<dbReference type="InterPro" id="IPR013320">
    <property type="entry name" value="ConA-like_dom_sf"/>
</dbReference>
<evidence type="ECO:0000256" key="3">
    <source>
        <dbReference type="ARBA" id="ARBA00022692"/>
    </source>
</evidence>
<dbReference type="Gene3D" id="2.10.250.10">
    <property type="entry name" value="Calreticulin/calnexin, P domain"/>
    <property type="match status" value="1"/>
</dbReference>
<sequence length="648" mass="72961">MKYILYILSFLTLTSLALCLSYEPIDFSKLHPDSIFEQFEYPSLKNSPWKPSNSKKYDEGRDEIVEYKGKWSIETPHKYPGFSNDSGLVMKSRAAYHSIAYKLPHLITNNKIDDDDDGAGAGGAGGADGANNIDYDKRDYAKQDKRDLVIQYEVKVQSDKWSCGGAYIKLLDATSSSSSSSLNYIFFNSETPFQIKFGPDVCGSENQVHFVINKKLPNGTIEAKTLKNPPMARINDMSNLYTLILKSTTLEFEIRINGKTVTSGNALAELNLFSPPMVPPKTIVDVNDEKPLSWDDREYIPDPNVQPPEGYEEKHAHPTIPDPDAVKPVDWDESEPRYIPDPSAVRPLDVDHHAGENGDDGWAPPLVVNPKCSTLGCGKWTPPMIVNNDYLGPWFAPEIRNPNYQGKWKPRMIPNPDYHELQASPLVLDNPIGGIGFELWTMDGDTLFDNIYIGHSIEEAEWVGNQTFVPKLELEYANKLENPPLVKNQPLKAPPINFDDIISDNSVGNFKQFVIFIKLFCWKEYMEFKDFVIQFLIDPIHTVQRYPFLTVIYALIFLFTSTIGFGVLSVVLFLIQTVLAGTTNGGDGNSEENEEQEDKYAAHRVRKSDDGDDIIVVNRAVDISKSADIEILEETHGDDNSNNVRLRK</sequence>
<feature type="transmembrane region" description="Helical" evidence="9">
    <location>
        <begin position="551"/>
        <end position="575"/>
    </location>
</feature>
<dbReference type="STRING" id="379508.A5E484"/>
<dbReference type="GO" id="GO:0005789">
    <property type="term" value="C:endoplasmic reticulum membrane"/>
    <property type="evidence" value="ECO:0007669"/>
    <property type="project" value="UniProtKB-SubCell"/>
</dbReference>
<keyword evidence="3 9" id="KW-0812">Transmembrane</keyword>
<evidence type="ECO:0000256" key="7">
    <source>
        <dbReference type="ARBA" id="ARBA00023186"/>
    </source>
</evidence>
<dbReference type="PRINTS" id="PR00626">
    <property type="entry name" value="CALRETICULIN"/>
</dbReference>
<dbReference type="SUPFAM" id="SSF49899">
    <property type="entry name" value="Concanavalin A-like lectins/glucanases"/>
    <property type="match status" value="2"/>
</dbReference>
<dbReference type="GeneID" id="5231336"/>
<keyword evidence="7 9" id="KW-0143">Chaperone</keyword>
<dbReference type="Proteomes" id="UP000001996">
    <property type="component" value="Unassembled WGS sequence"/>
</dbReference>
<feature type="signal peptide" evidence="9">
    <location>
        <begin position="1"/>
        <end position="19"/>
    </location>
</feature>
<keyword evidence="6 9" id="KW-0472">Membrane</keyword>
<dbReference type="SUPFAM" id="SSF63887">
    <property type="entry name" value="P-domain of calnexin/calreticulin"/>
    <property type="match status" value="1"/>
</dbReference>
<dbReference type="EMBL" id="CH981529">
    <property type="protein sequence ID" value="EDK46242.1"/>
    <property type="molecule type" value="Genomic_DNA"/>
</dbReference>
<dbReference type="VEuPathDB" id="FungiDB:LELG_04423"/>
<dbReference type="GO" id="GO:0036503">
    <property type="term" value="P:ERAD pathway"/>
    <property type="evidence" value="ECO:0007669"/>
    <property type="project" value="TreeGrafter"/>
</dbReference>
<dbReference type="InterPro" id="IPR001580">
    <property type="entry name" value="Calret/calnex"/>
</dbReference>
<dbReference type="Gene3D" id="2.60.120.200">
    <property type="match status" value="2"/>
</dbReference>
<keyword evidence="9" id="KW-0732">Signal</keyword>
<evidence type="ECO:0000256" key="1">
    <source>
        <dbReference type="ARBA" id="ARBA00004389"/>
    </source>
</evidence>
<dbReference type="InParanoid" id="A5E484"/>
<feature type="region of interest" description="Disordered" evidence="10">
    <location>
        <begin position="293"/>
        <end position="344"/>
    </location>
</feature>